<dbReference type="Proteomes" id="UP000193642">
    <property type="component" value="Unassembled WGS sequence"/>
</dbReference>
<evidence type="ECO:0000313" key="9">
    <source>
        <dbReference type="Proteomes" id="UP000193642"/>
    </source>
</evidence>
<feature type="domain" description="Amino acid transporter transmembrane" evidence="7">
    <location>
        <begin position="50"/>
        <end position="168"/>
    </location>
</feature>
<organism evidence="8 9">
    <name type="scientific">Rhizoclosmatium globosum</name>
    <dbReference type="NCBI Taxonomy" id="329046"/>
    <lineage>
        <taxon>Eukaryota</taxon>
        <taxon>Fungi</taxon>
        <taxon>Fungi incertae sedis</taxon>
        <taxon>Chytridiomycota</taxon>
        <taxon>Chytridiomycota incertae sedis</taxon>
        <taxon>Chytridiomycetes</taxon>
        <taxon>Chytridiales</taxon>
        <taxon>Chytriomycetaceae</taxon>
        <taxon>Rhizoclosmatium</taxon>
    </lineage>
</organism>
<feature type="transmembrane region" description="Helical" evidence="6">
    <location>
        <begin position="360"/>
        <end position="385"/>
    </location>
</feature>
<name>A0A1Y2CH13_9FUNG</name>
<evidence type="ECO:0000259" key="7">
    <source>
        <dbReference type="Pfam" id="PF01490"/>
    </source>
</evidence>
<dbReference type="PANTHER" id="PTHR22950">
    <property type="entry name" value="AMINO ACID TRANSPORTER"/>
    <property type="match status" value="1"/>
</dbReference>
<feature type="transmembrane region" description="Helical" evidence="6">
    <location>
        <begin position="97"/>
        <end position="117"/>
    </location>
</feature>
<gene>
    <name evidence="8" type="ORF">BCR33DRAFT_715453</name>
</gene>
<dbReference type="GO" id="GO:0005774">
    <property type="term" value="C:vacuolar membrane"/>
    <property type="evidence" value="ECO:0007669"/>
    <property type="project" value="TreeGrafter"/>
</dbReference>
<accession>A0A1Y2CH13</accession>
<comment type="subcellular location">
    <subcellularLocation>
        <location evidence="1">Membrane</location>
        <topology evidence="1">Multi-pass membrane protein</topology>
    </subcellularLocation>
</comment>
<evidence type="ECO:0000256" key="1">
    <source>
        <dbReference type="ARBA" id="ARBA00004141"/>
    </source>
</evidence>
<dbReference type="GO" id="GO:0015179">
    <property type="term" value="F:L-amino acid transmembrane transporter activity"/>
    <property type="evidence" value="ECO:0007669"/>
    <property type="project" value="TreeGrafter"/>
</dbReference>
<evidence type="ECO:0000256" key="2">
    <source>
        <dbReference type="ARBA" id="ARBA00008066"/>
    </source>
</evidence>
<keyword evidence="9" id="KW-1185">Reference proteome</keyword>
<evidence type="ECO:0000256" key="4">
    <source>
        <dbReference type="ARBA" id="ARBA00022989"/>
    </source>
</evidence>
<dbReference type="Pfam" id="PF01490">
    <property type="entry name" value="Aa_trans"/>
    <property type="match status" value="2"/>
</dbReference>
<dbReference type="EMBL" id="MCGO01000016">
    <property type="protein sequence ID" value="ORY46340.1"/>
    <property type="molecule type" value="Genomic_DNA"/>
</dbReference>
<sequence length="401" mass="43864">MTQATIDSSTPLLAPPPATINEEDIEVTDETHHRGNTVLEAVYHLRDCWSGVLQLPYALNQAGWVGIGLVLLQPEGGRRLKGFSHIGYEAFGDTGRWLVEGFTSAMLMGVPIVYLILSGMNLELIFGVFSMQTWIVLSALVVLIPFLLFKTLKEIAIFSAFGVFATFVVTHKFVDLTQFASALGSISFSYAGNYIYPEVEQSMAEPKKFQQVLSLSMIIISIMYLVTAALGYAAYGNLTDSPILNNLPKGFISNFSVFVITLHVLLAIPVVVTTFSLEMERRLDLLKVANGDTQREDRYRVLLRIVIMGVIVGLAIAIPFFKDFMTLLGAVANTALIFVFPVVFDFKLFGFKDRPLFDKVFGILILIVGVFGGVVGGFEAIVALINDINGVPNKGGGGGHF</sequence>
<keyword evidence="3 6" id="KW-0812">Transmembrane</keyword>
<comment type="similarity">
    <text evidence="2">Belongs to the amino acid/polyamine transporter 2 family.</text>
</comment>
<feature type="transmembrane region" description="Helical" evidence="6">
    <location>
        <begin position="124"/>
        <end position="149"/>
    </location>
</feature>
<evidence type="ECO:0000256" key="3">
    <source>
        <dbReference type="ARBA" id="ARBA00022692"/>
    </source>
</evidence>
<dbReference type="AlphaFoldDB" id="A0A1Y2CH13"/>
<evidence type="ECO:0000256" key="6">
    <source>
        <dbReference type="SAM" id="Phobius"/>
    </source>
</evidence>
<evidence type="ECO:0000256" key="5">
    <source>
        <dbReference type="ARBA" id="ARBA00023136"/>
    </source>
</evidence>
<evidence type="ECO:0000313" key="8">
    <source>
        <dbReference type="EMBL" id="ORY46340.1"/>
    </source>
</evidence>
<comment type="caution">
    <text evidence="8">The sequence shown here is derived from an EMBL/GenBank/DDBJ whole genome shotgun (WGS) entry which is preliminary data.</text>
</comment>
<feature type="domain" description="Amino acid transporter transmembrane" evidence="7">
    <location>
        <begin position="171"/>
        <end position="377"/>
    </location>
</feature>
<keyword evidence="5 6" id="KW-0472">Membrane</keyword>
<feature type="transmembrane region" description="Helical" evidence="6">
    <location>
        <begin position="212"/>
        <end position="235"/>
    </location>
</feature>
<proteinExistence type="inferred from homology"/>
<feature type="transmembrane region" description="Helical" evidence="6">
    <location>
        <begin position="301"/>
        <end position="321"/>
    </location>
</feature>
<dbReference type="STRING" id="329046.A0A1Y2CH13"/>
<protein>
    <recommendedName>
        <fullName evidence="7">Amino acid transporter transmembrane domain-containing protein</fullName>
    </recommendedName>
</protein>
<feature type="transmembrane region" description="Helical" evidence="6">
    <location>
        <begin position="327"/>
        <end position="348"/>
    </location>
</feature>
<reference evidence="8 9" key="1">
    <citation type="submission" date="2016-07" db="EMBL/GenBank/DDBJ databases">
        <title>Pervasive Adenine N6-methylation of Active Genes in Fungi.</title>
        <authorList>
            <consortium name="DOE Joint Genome Institute"/>
            <person name="Mondo S.J."/>
            <person name="Dannebaum R.O."/>
            <person name="Kuo R.C."/>
            <person name="Labutti K."/>
            <person name="Haridas S."/>
            <person name="Kuo A."/>
            <person name="Salamov A."/>
            <person name="Ahrendt S.R."/>
            <person name="Lipzen A."/>
            <person name="Sullivan W."/>
            <person name="Andreopoulos W.B."/>
            <person name="Clum A."/>
            <person name="Lindquist E."/>
            <person name="Daum C."/>
            <person name="Ramamoorthy G.K."/>
            <person name="Gryganskyi A."/>
            <person name="Culley D."/>
            <person name="Magnuson J.K."/>
            <person name="James T.Y."/>
            <person name="O'Malley M.A."/>
            <person name="Stajich J.E."/>
            <person name="Spatafora J.W."/>
            <person name="Visel A."/>
            <person name="Grigoriev I.V."/>
        </authorList>
    </citation>
    <scope>NUCLEOTIDE SEQUENCE [LARGE SCALE GENOMIC DNA]</scope>
    <source>
        <strain evidence="8 9">JEL800</strain>
    </source>
</reference>
<feature type="transmembrane region" description="Helical" evidence="6">
    <location>
        <begin position="255"/>
        <end position="277"/>
    </location>
</feature>
<keyword evidence="4 6" id="KW-1133">Transmembrane helix</keyword>
<dbReference type="InterPro" id="IPR013057">
    <property type="entry name" value="AA_transpt_TM"/>
</dbReference>
<dbReference type="PANTHER" id="PTHR22950:SF703">
    <property type="entry name" value="AMINO ACID TRANSPORTER TRANSMEMBRANE DOMAIN-CONTAINING PROTEIN"/>
    <property type="match status" value="1"/>
</dbReference>
<dbReference type="OrthoDB" id="40134at2759"/>